<protein>
    <submittedName>
        <fullName evidence="2">Uncharacterized protein</fullName>
    </submittedName>
</protein>
<sequence length="209" mass="22588">MRQSLNDTRPPSFVQVAAAVGDTLSCIAHSSSWRSRYSVSHQDFGDGWKSDPNLTTLCAHMKVPLPPPLIWMPPPEVTTAATASSAPLPDSKKPKIQEEGSLLSREGDSPSAFPASVLSLLRPSKTDPKKKLRRRRIHQQPPSSYKRVPAEYRRRFDPLTTLSIVPAAAIAAAAAGSGGVQLDPLFLSDPSPGGILEPGEEIGRRANFF</sequence>
<dbReference type="VEuPathDB" id="CryptoDB:Cvel_991"/>
<evidence type="ECO:0000256" key="1">
    <source>
        <dbReference type="SAM" id="MobiDB-lite"/>
    </source>
</evidence>
<reference evidence="2" key="1">
    <citation type="submission" date="2014-11" db="EMBL/GenBank/DDBJ databases">
        <authorList>
            <person name="Otto D Thomas"/>
            <person name="Naeem Raeece"/>
        </authorList>
    </citation>
    <scope>NUCLEOTIDE SEQUENCE</scope>
</reference>
<feature type="region of interest" description="Disordered" evidence="1">
    <location>
        <begin position="78"/>
        <end position="150"/>
    </location>
</feature>
<organism evidence="2">
    <name type="scientific">Chromera velia CCMP2878</name>
    <dbReference type="NCBI Taxonomy" id="1169474"/>
    <lineage>
        <taxon>Eukaryota</taxon>
        <taxon>Sar</taxon>
        <taxon>Alveolata</taxon>
        <taxon>Colpodellida</taxon>
        <taxon>Chromeraceae</taxon>
        <taxon>Chromera</taxon>
    </lineage>
</organism>
<dbReference type="EMBL" id="CDMZ01002525">
    <property type="protein sequence ID" value="CEM42759.1"/>
    <property type="molecule type" value="Genomic_DNA"/>
</dbReference>
<proteinExistence type="predicted"/>
<name>A0A0G4HFG0_9ALVE</name>
<gene>
    <name evidence="2" type="ORF">Cvel_991</name>
</gene>
<evidence type="ECO:0000313" key="2">
    <source>
        <dbReference type="EMBL" id="CEM42759.1"/>
    </source>
</evidence>
<accession>A0A0G4HFG0</accession>
<dbReference type="AlphaFoldDB" id="A0A0G4HFG0"/>